<dbReference type="EMBL" id="CM029043">
    <property type="protein sequence ID" value="KAG2612119.1"/>
    <property type="molecule type" value="Genomic_DNA"/>
</dbReference>
<comment type="caution">
    <text evidence="1">The sequence shown here is derived from an EMBL/GenBank/DDBJ whole genome shotgun (WGS) entry which is preliminary data.</text>
</comment>
<evidence type="ECO:0000313" key="2">
    <source>
        <dbReference type="Proteomes" id="UP000823388"/>
    </source>
</evidence>
<organism evidence="1 2">
    <name type="scientific">Panicum virgatum</name>
    <name type="common">Blackwell switchgrass</name>
    <dbReference type="NCBI Taxonomy" id="38727"/>
    <lineage>
        <taxon>Eukaryota</taxon>
        <taxon>Viridiplantae</taxon>
        <taxon>Streptophyta</taxon>
        <taxon>Embryophyta</taxon>
        <taxon>Tracheophyta</taxon>
        <taxon>Spermatophyta</taxon>
        <taxon>Magnoliopsida</taxon>
        <taxon>Liliopsida</taxon>
        <taxon>Poales</taxon>
        <taxon>Poaceae</taxon>
        <taxon>PACMAD clade</taxon>
        <taxon>Panicoideae</taxon>
        <taxon>Panicodae</taxon>
        <taxon>Paniceae</taxon>
        <taxon>Panicinae</taxon>
        <taxon>Panicum</taxon>
        <taxon>Panicum sect. Hiantes</taxon>
    </lineage>
</organism>
<protein>
    <submittedName>
        <fullName evidence="1">Uncharacterized protein</fullName>
    </submittedName>
</protein>
<reference evidence="1" key="1">
    <citation type="submission" date="2020-05" db="EMBL/GenBank/DDBJ databases">
        <title>WGS assembly of Panicum virgatum.</title>
        <authorList>
            <person name="Lovell J.T."/>
            <person name="Jenkins J."/>
            <person name="Shu S."/>
            <person name="Juenger T.E."/>
            <person name="Schmutz J."/>
        </authorList>
    </citation>
    <scope>NUCLEOTIDE SEQUENCE</scope>
    <source>
        <strain evidence="1">AP13</strain>
    </source>
</reference>
<dbReference type="Proteomes" id="UP000823388">
    <property type="component" value="Chromosome 4K"/>
</dbReference>
<name>A0A8T0TW61_PANVG</name>
<evidence type="ECO:0000313" key="1">
    <source>
        <dbReference type="EMBL" id="KAG2612119.1"/>
    </source>
</evidence>
<proteinExistence type="predicted"/>
<keyword evidence="2" id="KW-1185">Reference proteome</keyword>
<accession>A0A8T0TW61</accession>
<sequence>MDDALIVFDQMCIKAHCFRLSDAGRRWLALPEYGSLGKASSSVMCLVLYPMFVGEMSIWQWVSQALRKLASVLDKQLLQDACSLYLQPERVSFSNIQIKILINKCI</sequence>
<gene>
    <name evidence="1" type="ORF">PVAP13_4KG240805</name>
</gene>
<dbReference type="AlphaFoldDB" id="A0A8T0TW61"/>